<evidence type="ECO:0000313" key="1">
    <source>
        <dbReference type="EMBL" id="ALV41848.1"/>
    </source>
</evidence>
<organism evidence="1">
    <name type="scientific">Pseudarthrobacter sulfonivorans</name>
    <dbReference type="NCBI Taxonomy" id="121292"/>
    <lineage>
        <taxon>Bacteria</taxon>
        <taxon>Bacillati</taxon>
        <taxon>Actinomycetota</taxon>
        <taxon>Actinomycetes</taxon>
        <taxon>Micrococcales</taxon>
        <taxon>Micrococcaceae</taxon>
        <taxon>Pseudarthrobacter</taxon>
    </lineage>
</organism>
<dbReference type="RefSeq" id="WP_058930972.1">
    <property type="nucleotide sequence ID" value="NZ_CP013747.1"/>
</dbReference>
<proteinExistence type="predicted"/>
<dbReference type="Gene3D" id="2.60.120.10">
    <property type="entry name" value="Jelly Rolls"/>
    <property type="match status" value="1"/>
</dbReference>
<dbReference type="AlphaFoldDB" id="A0A0U3PHM0"/>
<dbReference type="InterPro" id="IPR011051">
    <property type="entry name" value="RmlC_Cupin_sf"/>
</dbReference>
<reference evidence="1 2" key="1">
    <citation type="submission" date="2015-12" db="EMBL/GenBank/DDBJ databases">
        <authorList>
            <person name="Shamseldin A."/>
            <person name="Moawad H."/>
            <person name="Abd El-Rahim W.M."/>
            <person name="Sadowsky M.J."/>
        </authorList>
    </citation>
    <scope>NUCLEOTIDE SEQUENCE [LARGE SCALE GENOMIC DNA]</scope>
    <source>
        <strain evidence="1 2">Ar51</strain>
    </source>
</reference>
<dbReference type="STRING" id="121292.AU252_12330"/>
<dbReference type="KEGG" id="psul:AU252_12330"/>
<dbReference type="Proteomes" id="UP000065151">
    <property type="component" value="Chromosome"/>
</dbReference>
<accession>A0A0U3PHM0</accession>
<sequence>MTANFIRALAVKSFDIPDKKRCPDKAEFDLVTVDDYSVARLILAPGWRWSESAKPMELTDFCEHSHLGYCVSGSLEIQTSDGVRSTIRAHDTYALPPGHDEWVVGSEPFVAIEFLGTASFGRPRSRGLHALI</sequence>
<gene>
    <name evidence="1" type="ORF">AU252_12330</name>
</gene>
<protein>
    <submittedName>
        <fullName evidence="1">Cupin</fullName>
    </submittedName>
</protein>
<evidence type="ECO:0000313" key="2">
    <source>
        <dbReference type="Proteomes" id="UP000065151"/>
    </source>
</evidence>
<dbReference type="CDD" id="cd06990">
    <property type="entry name" value="cupin_DUF861"/>
    <property type="match status" value="1"/>
</dbReference>
<name>A0A0U3PHM0_9MICC</name>
<dbReference type="EMBL" id="CP013747">
    <property type="protein sequence ID" value="ALV41848.1"/>
    <property type="molecule type" value="Genomic_DNA"/>
</dbReference>
<dbReference type="SUPFAM" id="SSF51182">
    <property type="entry name" value="RmlC-like cupins"/>
    <property type="match status" value="1"/>
</dbReference>
<dbReference type="InterPro" id="IPR014710">
    <property type="entry name" value="RmlC-like_jellyroll"/>
</dbReference>